<dbReference type="OrthoDB" id="653598at2"/>
<organism evidence="9 10">
    <name type="scientific">Sphingobacterium nematocida</name>
    <dbReference type="NCBI Taxonomy" id="1513896"/>
    <lineage>
        <taxon>Bacteria</taxon>
        <taxon>Pseudomonadati</taxon>
        <taxon>Bacteroidota</taxon>
        <taxon>Sphingobacteriia</taxon>
        <taxon>Sphingobacteriales</taxon>
        <taxon>Sphingobacteriaceae</taxon>
        <taxon>Sphingobacterium</taxon>
    </lineage>
</organism>
<dbReference type="Pfam" id="PF14322">
    <property type="entry name" value="SusD-like_3"/>
    <property type="match status" value="1"/>
</dbReference>
<keyword evidence="10" id="KW-1185">Reference proteome</keyword>
<dbReference type="InterPro" id="IPR033985">
    <property type="entry name" value="SusD-like_N"/>
</dbReference>
<dbReference type="Gene3D" id="1.25.40.390">
    <property type="match status" value="1"/>
</dbReference>
<evidence type="ECO:0000256" key="6">
    <source>
        <dbReference type="PROSITE-ProRule" id="PRU00339"/>
    </source>
</evidence>
<feature type="domain" description="RagB/SusD" evidence="7">
    <location>
        <begin position="334"/>
        <end position="408"/>
    </location>
</feature>
<feature type="repeat" description="TPR" evidence="6">
    <location>
        <begin position="214"/>
        <end position="247"/>
    </location>
</feature>
<protein>
    <submittedName>
        <fullName evidence="9">SusD family protein</fullName>
    </submittedName>
</protein>
<dbReference type="PROSITE" id="PS50005">
    <property type="entry name" value="TPR"/>
    <property type="match status" value="1"/>
</dbReference>
<keyword evidence="3" id="KW-0732">Signal</keyword>
<comment type="subcellular location">
    <subcellularLocation>
        <location evidence="1">Cell outer membrane</location>
    </subcellularLocation>
</comment>
<dbReference type="EMBL" id="FUZF01000016">
    <property type="protein sequence ID" value="SKB96125.1"/>
    <property type="molecule type" value="Genomic_DNA"/>
</dbReference>
<evidence type="ECO:0000256" key="5">
    <source>
        <dbReference type="ARBA" id="ARBA00023237"/>
    </source>
</evidence>
<dbReference type="STRING" id="1513896.SAMN05660841_03316"/>
<evidence type="ECO:0000313" key="9">
    <source>
        <dbReference type="EMBL" id="SKB96125.1"/>
    </source>
</evidence>
<feature type="domain" description="SusD-like N-terminal" evidence="8">
    <location>
        <begin position="24"/>
        <end position="225"/>
    </location>
</feature>
<name>A0A1T5FJ00_9SPHI</name>
<evidence type="ECO:0000259" key="8">
    <source>
        <dbReference type="Pfam" id="PF14322"/>
    </source>
</evidence>
<evidence type="ECO:0000259" key="7">
    <source>
        <dbReference type="Pfam" id="PF07980"/>
    </source>
</evidence>
<evidence type="ECO:0000256" key="3">
    <source>
        <dbReference type="ARBA" id="ARBA00022729"/>
    </source>
</evidence>
<dbReference type="InterPro" id="IPR011990">
    <property type="entry name" value="TPR-like_helical_dom_sf"/>
</dbReference>
<reference evidence="10" key="1">
    <citation type="submission" date="2017-02" db="EMBL/GenBank/DDBJ databases">
        <authorList>
            <person name="Varghese N."/>
            <person name="Submissions S."/>
        </authorList>
    </citation>
    <scope>NUCLEOTIDE SEQUENCE [LARGE SCALE GENOMIC DNA]</scope>
    <source>
        <strain evidence="10">DSM 24091</strain>
    </source>
</reference>
<evidence type="ECO:0000313" key="10">
    <source>
        <dbReference type="Proteomes" id="UP000190150"/>
    </source>
</evidence>
<gene>
    <name evidence="9" type="ORF">SAMN05660841_03316</name>
</gene>
<sequence>MYIDMRFLQTLYILIMLVFSSCAEFLDKKPDIKLVVPRTLKDADLLLSDYSTMNSNYPVFGEIGTDDYYLTAQRWEGVSNYEQRMAYVWADETYTDVVQWQRPYKVVYVANQVLDILGQLNNKNLEQDYKRVLGGAHFYRAFAFHQLAGIYCGAYDPARSSKELGIPLRLTPDVDAKSVRASLEETYNQIIADLKIAVANLPKEELVKGKPHLPAAYAALARVYLDKGDYGQAYAYADSCLMIRPELLDFNNLSLSANFPIVRFNPEVLFPALGTAAPLMAATTALMDTLLYDSYADGDLRKKAFFKPNNNPANSQYFKGSFDQSNTLFFGITTSEVYLVKAETACRIGKLPEARDAINKLLKSRWDKNKLYVPVLESDGEKLLRFILDERRKELVFRGRRWSDLKRLNLEPRFQRSLKRVVGDKTYILPPNDPRYAYRLSETVLELSGIEQNKR</sequence>
<dbReference type="GO" id="GO:0009279">
    <property type="term" value="C:cell outer membrane"/>
    <property type="evidence" value="ECO:0007669"/>
    <property type="project" value="UniProtKB-SubCell"/>
</dbReference>
<keyword evidence="4" id="KW-0472">Membrane</keyword>
<dbReference type="InterPro" id="IPR019734">
    <property type="entry name" value="TPR_rpt"/>
</dbReference>
<dbReference type="Proteomes" id="UP000190150">
    <property type="component" value="Unassembled WGS sequence"/>
</dbReference>
<keyword evidence="5" id="KW-0998">Cell outer membrane</keyword>
<dbReference type="AlphaFoldDB" id="A0A1T5FJ00"/>
<accession>A0A1T5FJ00</accession>
<evidence type="ECO:0000256" key="4">
    <source>
        <dbReference type="ARBA" id="ARBA00023136"/>
    </source>
</evidence>
<evidence type="ECO:0000256" key="2">
    <source>
        <dbReference type="ARBA" id="ARBA00006275"/>
    </source>
</evidence>
<dbReference type="SUPFAM" id="SSF48452">
    <property type="entry name" value="TPR-like"/>
    <property type="match status" value="1"/>
</dbReference>
<proteinExistence type="inferred from homology"/>
<dbReference type="InterPro" id="IPR012944">
    <property type="entry name" value="SusD_RagB_dom"/>
</dbReference>
<dbReference type="PROSITE" id="PS51257">
    <property type="entry name" value="PROKAR_LIPOPROTEIN"/>
    <property type="match status" value="1"/>
</dbReference>
<comment type="similarity">
    <text evidence="2">Belongs to the SusD family.</text>
</comment>
<dbReference type="Pfam" id="PF07980">
    <property type="entry name" value="SusD_RagB"/>
    <property type="match status" value="1"/>
</dbReference>
<evidence type="ECO:0000256" key="1">
    <source>
        <dbReference type="ARBA" id="ARBA00004442"/>
    </source>
</evidence>
<keyword evidence="6" id="KW-0802">TPR repeat</keyword>